<feature type="region of interest" description="Disordered" evidence="5">
    <location>
        <begin position="1"/>
        <end position="50"/>
    </location>
</feature>
<evidence type="ECO:0000313" key="8">
    <source>
        <dbReference type="EMBL" id="ANB13772.1"/>
    </source>
</evidence>
<feature type="transmembrane region" description="Helical" evidence="6">
    <location>
        <begin position="283"/>
        <end position="301"/>
    </location>
</feature>
<dbReference type="PROSITE" id="PS50850">
    <property type="entry name" value="MFS"/>
    <property type="match status" value="1"/>
</dbReference>
<feature type="transmembrane region" description="Helical" evidence="6">
    <location>
        <begin position="250"/>
        <end position="271"/>
    </location>
</feature>
<feature type="transmembrane region" description="Helical" evidence="6">
    <location>
        <begin position="160"/>
        <end position="180"/>
    </location>
</feature>
<dbReference type="InterPro" id="IPR036259">
    <property type="entry name" value="MFS_trans_sf"/>
</dbReference>
<keyword evidence="3 6" id="KW-1133">Transmembrane helix</keyword>
<dbReference type="GeneID" id="30036880"/>
<feature type="domain" description="Major facilitator superfamily (MFS) profile" evidence="7">
    <location>
        <begin position="126"/>
        <end position="588"/>
    </location>
</feature>
<dbReference type="Proteomes" id="UP000189580">
    <property type="component" value="Chromosome d"/>
</dbReference>
<accession>A0A167E8I8</accession>
<feature type="transmembrane region" description="Helical" evidence="6">
    <location>
        <begin position="386"/>
        <end position="414"/>
    </location>
</feature>
<dbReference type="InterPro" id="IPR011701">
    <property type="entry name" value="MFS"/>
</dbReference>
<dbReference type="PANTHER" id="PTHR42718:SF23">
    <property type="entry name" value="MAJOR FACILITATOR SUPERFAMILY (MFS) PROFILE DOMAIN-CONTAINING PROTEIN"/>
    <property type="match status" value="1"/>
</dbReference>
<dbReference type="AlphaFoldDB" id="A0A167E8I8"/>
<evidence type="ECO:0000256" key="6">
    <source>
        <dbReference type="SAM" id="Phobius"/>
    </source>
</evidence>
<proteinExistence type="predicted"/>
<feature type="transmembrane region" description="Helical" evidence="6">
    <location>
        <begin position="426"/>
        <end position="450"/>
    </location>
</feature>
<evidence type="ECO:0000259" key="7">
    <source>
        <dbReference type="PROSITE" id="PS50850"/>
    </source>
</evidence>
<reference evidence="8 9" key="1">
    <citation type="submission" date="2016-02" db="EMBL/GenBank/DDBJ databases">
        <title>Complete genome sequence and transcriptome regulation of the pentose utilising yeast Sugiyamaella lignohabitans.</title>
        <authorList>
            <person name="Bellasio M."/>
            <person name="Peymann A."/>
            <person name="Valli M."/>
            <person name="Sipitzky M."/>
            <person name="Graf A."/>
            <person name="Sauer M."/>
            <person name="Marx H."/>
            <person name="Mattanovich D."/>
        </authorList>
    </citation>
    <scope>NUCLEOTIDE SEQUENCE [LARGE SCALE GENOMIC DNA]</scope>
    <source>
        <strain evidence="8 9">CBS 10342</strain>
    </source>
</reference>
<dbReference type="OrthoDB" id="2130629at2759"/>
<evidence type="ECO:0000256" key="1">
    <source>
        <dbReference type="ARBA" id="ARBA00004141"/>
    </source>
</evidence>
<dbReference type="PANTHER" id="PTHR42718">
    <property type="entry name" value="MAJOR FACILITATOR SUPERFAMILY MULTIDRUG TRANSPORTER MFSC"/>
    <property type="match status" value="1"/>
</dbReference>
<dbReference type="RefSeq" id="XP_018736249.1">
    <property type="nucleotide sequence ID" value="XM_018881807.1"/>
</dbReference>
<evidence type="ECO:0000256" key="4">
    <source>
        <dbReference type="ARBA" id="ARBA00023136"/>
    </source>
</evidence>
<keyword evidence="2 6" id="KW-0812">Transmembrane</keyword>
<feature type="transmembrane region" description="Helical" evidence="6">
    <location>
        <begin position="566"/>
        <end position="585"/>
    </location>
</feature>
<dbReference type="InterPro" id="IPR020846">
    <property type="entry name" value="MFS_dom"/>
</dbReference>
<evidence type="ECO:0000256" key="3">
    <source>
        <dbReference type="ARBA" id="ARBA00022989"/>
    </source>
</evidence>
<feature type="transmembrane region" description="Helical" evidence="6">
    <location>
        <begin position="322"/>
        <end position="341"/>
    </location>
</feature>
<evidence type="ECO:0000256" key="2">
    <source>
        <dbReference type="ARBA" id="ARBA00022692"/>
    </source>
</evidence>
<organism evidence="8 9">
    <name type="scientific">Sugiyamaella lignohabitans</name>
    <dbReference type="NCBI Taxonomy" id="796027"/>
    <lineage>
        <taxon>Eukaryota</taxon>
        <taxon>Fungi</taxon>
        <taxon>Dikarya</taxon>
        <taxon>Ascomycota</taxon>
        <taxon>Saccharomycotina</taxon>
        <taxon>Dipodascomycetes</taxon>
        <taxon>Dipodascales</taxon>
        <taxon>Trichomonascaceae</taxon>
        <taxon>Sugiyamaella</taxon>
    </lineage>
</organism>
<feature type="transmembrane region" description="Helical" evidence="6">
    <location>
        <begin position="121"/>
        <end position="148"/>
    </location>
</feature>
<keyword evidence="4 6" id="KW-0472">Membrane</keyword>
<dbReference type="SUPFAM" id="SSF103473">
    <property type="entry name" value="MFS general substrate transporter"/>
    <property type="match status" value="2"/>
</dbReference>
<evidence type="ECO:0000313" key="9">
    <source>
        <dbReference type="Proteomes" id="UP000189580"/>
    </source>
</evidence>
<dbReference type="EMBL" id="CP014502">
    <property type="protein sequence ID" value="ANB13772.1"/>
    <property type="molecule type" value="Genomic_DNA"/>
</dbReference>
<dbReference type="Pfam" id="PF07690">
    <property type="entry name" value="MFS_1"/>
    <property type="match status" value="1"/>
</dbReference>
<feature type="transmembrane region" description="Helical" evidence="6">
    <location>
        <begin position="192"/>
        <end position="214"/>
    </location>
</feature>
<comment type="subcellular location">
    <subcellularLocation>
        <location evidence="1">Membrane</location>
        <topology evidence="1">Multi-pass membrane protein</topology>
    </subcellularLocation>
</comment>
<dbReference type="Gene3D" id="1.20.1250.20">
    <property type="entry name" value="MFS general substrate transporter like domains"/>
    <property type="match status" value="1"/>
</dbReference>
<dbReference type="Gene3D" id="1.20.1720.10">
    <property type="entry name" value="Multidrug resistance protein D"/>
    <property type="match status" value="1"/>
</dbReference>
<sequence>MPDNEQNQNGDSFHEDRPVVTNRPSHTSAIPTSNPPSSPPSIRHVESETNQLWSRMSIKMSVVEQQNSGLNSEIASENHVDLYHQGEAEETDLDVASRVPTNMSALSELAMKRPACFRSTFHEVVCVFILTMAPVLSSTNNGVLYIALPRIGKEFRVADGTLSWTMSASSLATGAFLLLMGQLADTIGRRRMVLFSYAFYTLMSLGAGLCKNYIGFTILRALQGIASAAGVTAAVGILGSEYLPGKRRNFALAAFSSGAPLGFVFGLLAGGISTEILNWESSLYFFAMVYFVLTIIGFFVIPKSDPRFDRRFLYESLQKIDYVGALLTISGFTLFVFALSQWSSTAHGWKTPYILVCLFLGALIIALLCVYEGYVPARPLMPMHIWIAPGFALCMATIICGWILFTGVVSYYATLYFQNIRHTSPILTTACFLPMAIGGIMVNVFAGLVLHKISGRILLIVAMASFTISALLWSFVGEHTLYWALPFPGLLLVVVGADLAYNVCNMHALSTVDKSLQSTAAGVFNTCLQLATALGLAISSSVVAAVVPDQLNATPSELLKGYRAGYWFATGVGGLGLIFSFFLKIGTQGGRTKRKTVSEKDPAPSDV</sequence>
<feature type="transmembrane region" description="Helical" evidence="6">
    <location>
        <begin position="353"/>
        <end position="374"/>
    </location>
</feature>
<protein>
    <submittedName>
        <fullName evidence="8">Amf1p</fullName>
    </submittedName>
</protein>
<evidence type="ECO:0000256" key="5">
    <source>
        <dbReference type="SAM" id="MobiDB-lite"/>
    </source>
</evidence>
<feature type="transmembrane region" description="Helical" evidence="6">
    <location>
        <begin position="482"/>
        <end position="501"/>
    </location>
</feature>
<keyword evidence="9" id="KW-1185">Reference proteome</keyword>
<feature type="transmembrane region" description="Helical" evidence="6">
    <location>
        <begin position="220"/>
        <end position="238"/>
    </location>
</feature>
<feature type="transmembrane region" description="Helical" evidence="6">
    <location>
        <begin position="457"/>
        <end position="476"/>
    </location>
</feature>
<feature type="compositionally biased region" description="Polar residues" evidence="5">
    <location>
        <begin position="1"/>
        <end position="11"/>
    </location>
</feature>
<name>A0A167E8I8_9ASCO</name>
<dbReference type="GO" id="GO:0016020">
    <property type="term" value="C:membrane"/>
    <property type="evidence" value="ECO:0007669"/>
    <property type="project" value="UniProtKB-SubCell"/>
</dbReference>
<feature type="transmembrane region" description="Helical" evidence="6">
    <location>
        <begin position="522"/>
        <end position="546"/>
    </location>
</feature>
<gene>
    <name evidence="8" type="primary">AMF1</name>
    <name evidence="8" type="ORF">AWJ20_4718</name>
</gene>
<dbReference type="KEGG" id="slb:AWJ20_4718"/>
<dbReference type="GO" id="GO:0022857">
    <property type="term" value="F:transmembrane transporter activity"/>
    <property type="evidence" value="ECO:0007669"/>
    <property type="project" value="InterPro"/>
</dbReference>